<organism evidence="7 8">
    <name type="scientific">Nicrophorus vespilloides</name>
    <name type="common">Boreal carrion beetle</name>
    <dbReference type="NCBI Taxonomy" id="110193"/>
    <lineage>
        <taxon>Eukaryota</taxon>
        <taxon>Metazoa</taxon>
        <taxon>Ecdysozoa</taxon>
        <taxon>Arthropoda</taxon>
        <taxon>Hexapoda</taxon>
        <taxon>Insecta</taxon>
        <taxon>Pterygota</taxon>
        <taxon>Neoptera</taxon>
        <taxon>Endopterygota</taxon>
        <taxon>Coleoptera</taxon>
        <taxon>Polyphaga</taxon>
        <taxon>Staphyliniformia</taxon>
        <taxon>Silphidae</taxon>
        <taxon>Nicrophorinae</taxon>
        <taxon>Nicrophorus</taxon>
    </lineage>
</organism>
<dbReference type="InterPro" id="IPR015424">
    <property type="entry name" value="PyrdxlP-dep_Trfase"/>
</dbReference>
<evidence type="ECO:0000256" key="6">
    <source>
        <dbReference type="RuleBase" id="RU000382"/>
    </source>
</evidence>
<keyword evidence="4 6" id="KW-0663">Pyridoxal phosphate</keyword>
<dbReference type="Gene3D" id="3.40.640.10">
    <property type="entry name" value="Type I PLP-dependent aspartate aminotransferase-like (Major domain)"/>
    <property type="match status" value="1"/>
</dbReference>
<dbReference type="PANTHER" id="PTHR45677:SF12">
    <property type="entry name" value="BLACK, ISOFORM A"/>
    <property type="match status" value="1"/>
</dbReference>
<evidence type="ECO:0000256" key="2">
    <source>
        <dbReference type="ARBA" id="ARBA00009533"/>
    </source>
</evidence>
<proteinExistence type="inferred from homology"/>
<evidence type="ECO:0000256" key="4">
    <source>
        <dbReference type="ARBA" id="ARBA00022898"/>
    </source>
</evidence>
<evidence type="ECO:0000256" key="1">
    <source>
        <dbReference type="ARBA" id="ARBA00001933"/>
    </source>
</evidence>
<accession>A0ABM1N163</accession>
<keyword evidence="7" id="KW-1185">Reference proteome</keyword>
<keyword evidence="5 6" id="KW-0456">Lyase</keyword>
<sequence>MNSFQPIPNVVDHGDFLRDVIEILFSNVVFAGHSNKVVLWKQPESLKDLFDFSLDQIGVTQEKLLVLIKNTIKFSVKTGHPYFINQLFSGLDPYGLAGQWLTDALNASVYTYEVAPVFTLMETKVIQEMCKMIGPEWGDGMFCPGGSFGNGTAINLARFNLFPDIKLNGLTNLPKLVLFASEECHYSIHKFASFLGIGENNVLSVNTDDVGQMDVSDLEQKILEQLGLGNMPYLVVATLGTTVRGAFDPLNDIADVCKSYKLWLHVDAAWGGGLIFSQKYRSKLNGIERAQSVVINPHKLLAVPQQCSLLFVKDKDILHRCHSKGAEYLFQKDKYYDSTYDHGDKYLQCGRKCDVFKFWLMWKAKGSMGFARHVEALMEVAEYFETQIEKRPDFCLVSKRQYMNVCFWYLPRYLQGKRNILNNTSQLQKVAPQIKAVMVKHGSVMLGYQPLKNLPNFFRFVSQNSALTKEDVDFILDHIADIGRAVFP</sequence>
<dbReference type="PANTHER" id="PTHR45677">
    <property type="entry name" value="GLUTAMATE DECARBOXYLASE-RELATED"/>
    <property type="match status" value="1"/>
</dbReference>
<comment type="cofactor">
    <cofactor evidence="1 6">
        <name>pyridoxal 5'-phosphate</name>
        <dbReference type="ChEBI" id="CHEBI:597326"/>
    </cofactor>
</comment>
<name>A0ABM1N163_NICVS</name>
<dbReference type="RefSeq" id="XP_017780563.1">
    <property type="nucleotide sequence ID" value="XM_017925074.1"/>
</dbReference>
<dbReference type="GeneID" id="108565547"/>
<comment type="similarity">
    <text evidence="2 6">Belongs to the group II decarboxylase family.</text>
</comment>
<evidence type="ECO:0000313" key="7">
    <source>
        <dbReference type="Proteomes" id="UP000695000"/>
    </source>
</evidence>
<dbReference type="CDD" id="cd06450">
    <property type="entry name" value="DOPA_deC_like"/>
    <property type="match status" value="1"/>
</dbReference>
<dbReference type="Proteomes" id="UP000695000">
    <property type="component" value="Unplaced"/>
</dbReference>
<evidence type="ECO:0000313" key="8">
    <source>
        <dbReference type="RefSeq" id="XP_017780563.1"/>
    </source>
</evidence>
<keyword evidence="3" id="KW-0210">Decarboxylase</keyword>
<reference evidence="8" key="1">
    <citation type="submission" date="2025-08" db="UniProtKB">
        <authorList>
            <consortium name="RefSeq"/>
        </authorList>
    </citation>
    <scope>IDENTIFICATION</scope>
    <source>
        <tissue evidence="8">Whole Larva</tissue>
    </source>
</reference>
<evidence type="ECO:0000256" key="3">
    <source>
        <dbReference type="ARBA" id="ARBA00022793"/>
    </source>
</evidence>
<dbReference type="InterPro" id="IPR002129">
    <property type="entry name" value="PyrdxlP-dep_de-COase"/>
</dbReference>
<dbReference type="Gene3D" id="3.90.1150.170">
    <property type="match status" value="1"/>
</dbReference>
<dbReference type="InterPro" id="IPR015421">
    <property type="entry name" value="PyrdxlP-dep_Trfase_major"/>
</dbReference>
<gene>
    <name evidence="8" type="primary">LOC108565547</name>
</gene>
<protein>
    <submittedName>
        <fullName evidence="8">Cysteine sulfinic acid decarboxylase-like</fullName>
    </submittedName>
</protein>
<evidence type="ECO:0000256" key="5">
    <source>
        <dbReference type="ARBA" id="ARBA00023239"/>
    </source>
</evidence>
<dbReference type="Pfam" id="PF00282">
    <property type="entry name" value="Pyridoxal_deC"/>
    <property type="match status" value="1"/>
</dbReference>
<dbReference type="SUPFAM" id="SSF53383">
    <property type="entry name" value="PLP-dependent transferases"/>
    <property type="match status" value="1"/>
</dbReference>